<evidence type="ECO:0000259" key="11">
    <source>
        <dbReference type="PROSITE" id="PS50893"/>
    </source>
</evidence>
<dbReference type="Pfam" id="PF00664">
    <property type="entry name" value="ABC_membrane"/>
    <property type="match status" value="2"/>
</dbReference>
<evidence type="ECO:0000256" key="9">
    <source>
        <dbReference type="SAM" id="MobiDB-lite"/>
    </source>
</evidence>
<feature type="transmembrane region" description="Helical" evidence="10">
    <location>
        <begin position="196"/>
        <end position="214"/>
    </location>
</feature>
<dbReference type="CDD" id="cd03249">
    <property type="entry name" value="ABC_MTABC3_MDL1_MDL2"/>
    <property type="match status" value="2"/>
</dbReference>
<dbReference type="InterPro" id="IPR017871">
    <property type="entry name" value="ABC_transporter-like_CS"/>
</dbReference>
<dbReference type="PROSITE" id="PS00211">
    <property type="entry name" value="ABC_TRANSPORTER_1"/>
    <property type="match status" value="2"/>
</dbReference>
<evidence type="ECO:0000256" key="5">
    <source>
        <dbReference type="ARBA" id="ARBA00022741"/>
    </source>
</evidence>
<dbReference type="EMBL" id="QGNW01001442">
    <property type="protein sequence ID" value="RVW41286.1"/>
    <property type="molecule type" value="Genomic_DNA"/>
</dbReference>
<evidence type="ECO:0000313" key="13">
    <source>
        <dbReference type="EMBL" id="RVW41286.1"/>
    </source>
</evidence>
<keyword evidence="6" id="KW-0067">ATP-binding</keyword>
<evidence type="ECO:0000256" key="10">
    <source>
        <dbReference type="SAM" id="Phobius"/>
    </source>
</evidence>
<evidence type="ECO:0000313" key="14">
    <source>
        <dbReference type="Proteomes" id="UP000288805"/>
    </source>
</evidence>
<feature type="transmembrane region" description="Helical" evidence="10">
    <location>
        <begin position="860"/>
        <end position="877"/>
    </location>
</feature>
<dbReference type="FunFam" id="3.40.50.300:FF:000967">
    <property type="entry name" value="ABC multidrug transporter mdr4"/>
    <property type="match status" value="1"/>
</dbReference>
<evidence type="ECO:0000256" key="3">
    <source>
        <dbReference type="ARBA" id="ARBA00022448"/>
    </source>
</evidence>
<comment type="caution">
    <text evidence="13">The sequence shown here is derived from an EMBL/GenBank/DDBJ whole genome shotgun (WGS) entry which is preliminary data.</text>
</comment>
<dbReference type="PROSITE" id="PS50893">
    <property type="entry name" value="ABC_TRANSPORTER_2"/>
    <property type="match status" value="2"/>
</dbReference>
<dbReference type="Gene3D" id="1.20.1560.10">
    <property type="entry name" value="ABC transporter type 1, transmembrane domain"/>
    <property type="match status" value="2"/>
</dbReference>
<dbReference type="CDD" id="cd18578">
    <property type="entry name" value="ABC_6TM_Pgp_ABCB1_D2_like"/>
    <property type="match status" value="1"/>
</dbReference>
<gene>
    <name evidence="13" type="primary">ABCB19_0</name>
    <name evidence="13" type="ORF">CK203_085178</name>
</gene>
<reference evidence="13 14" key="1">
    <citation type="journal article" date="2018" name="PLoS Genet.">
        <title>Population sequencing reveals clonal diversity and ancestral inbreeding in the grapevine cultivar Chardonnay.</title>
        <authorList>
            <person name="Roach M.J."/>
            <person name="Johnson D.L."/>
            <person name="Bohlmann J."/>
            <person name="van Vuuren H.J."/>
            <person name="Jones S.J."/>
            <person name="Pretorius I.S."/>
            <person name="Schmidt S.A."/>
            <person name="Borneman A.R."/>
        </authorList>
    </citation>
    <scope>NUCLEOTIDE SEQUENCE [LARGE SCALE GENOMIC DNA]</scope>
    <source>
        <strain evidence="14">cv. Chardonnay</strain>
        <tissue evidence="13">Leaf</tissue>
    </source>
</reference>
<dbReference type="GO" id="GO:0016887">
    <property type="term" value="F:ATP hydrolysis activity"/>
    <property type="evidence" value="ECO:0007669"/>
    <property type="project" value="InterPro"/>
</dbReference>
<keyword evidence="5" id="KW-0547">Nucleotide-binding</keyword>
<proteinExistence type="inferred from homology"/>
<feature type="domain" description="ABC transmembrane type-1" evidence="12">
    <location>
        <begin position="717"/>
        <end position="1001"/>
    </location>
</feature>
<dbReference type="SUPFAM" id="SSF52540">
    <property type="entry name" value="P-loop containing nucleoside triphosphate hydrolases"/>
    <property type="match status" value="2"/>
</dbReference>
<evidence type="ECO:0000256" key="4">
    <source>
        <dbReference type="ARBA" id="ARBA00022692"/>
    </source>
</evidence>
<evidence type="ECO:0000259" key="12">
    <source>
        <dbReference type="PROSITE" id="PS50929"/>
    </source>
</evidence>
<feature type="transmembrane region" description="Helical" evidence="10">
    <location>
        <begin position="836"/>
        <end position="854"/>
    </location>
</feature>
<dbReference type="GO" id="GO:0005524">
    <property type="term" value="F:ATP binding"/>
    <property type="evidence" value="ECO:0007669"/>
    <property type="project" value="UniProtKB-KW"/>
</dbReference>
<evidence type="ECO:0000256" key="8">
    <source>
        <dbReference type="ARBA" id="ARBA00023136"/>
    </source>
</evidence>
<protein>
    <submittedName>
        <fullName evidence="13">ABC transporter B family member 19</fullName>
    </submittedName>
</protein>
<keyword evidence="4 10" id="KW-0812">Transmembrane</keyword>
<evidence type="ECO:0000256" key="2">
    <source>
        <dbReference type="ARBA" id="ARBA00007577"/>
    </source>
</evidence>
<dbReference type="PANTHER" id="PTHR43394:SF1">
    <property type="entry name" value="ATP-BINDING CASSETTE SUB-FAMILY B MEMBER 10, MITOCHONDRIAL"/>
    <property type="match status" value="1"/>
</dbReference>
<dbReference type="Pfam" id="PF00005">
    <property type="entry name" value="ABC_tran"/>
    <property type="match status" value="2"/>
</dbReference>
<dbReference type="FunFam" id="3.40.50.300:FF:000205">
    <property type="entry name" value="ABC transporter B family member 4"/>
    <property type="match status" value="1"/>
</dbReference>
<feature type="transmembrane region" description="Helical" evidence="10">
    <location>
        <begin position="718"/>
        <end position="745"/>
    </location>
</feature>
<dbReference type="PROSITE" id="PS50929">
    <property type="entry name" value="ABC_TM1F"/>
    <property type="match status" value="2"/>
</dbReference>
<comment type="subcellular location">
    <subcellularLocation>
        <location evidence="1">Membrane</location>
        <topology evidence="1">Multi-pass membrane protein</topology>
    </subcellularLocation>
</comment>
<evidence type="ECO:0000256" key="6">
    <source>
        <dbReference type="ARBA" id="ARBA00022840"/>
    </source>
</evidence>
<dbReference type="InterPro" id="IPR003439">
    <property type="entry name" value="ABC_transporter-like_ATP-bd"/>
</dbReference>
<dbReference type="GO" id="GO:0016020">
    <property type="term" value="C:membrane"/>
    <property type="evidence" value="ECO:0007669"/>
    <property type="project" value="UniProtKB-SubCell"/>
</dbReference>
<evidence type="ECO:0000256" key="1">
    <source>
        <dbReference type="ARBA" id="ARBA00004141"/>
    </source>
</evidence>
<feature type="transmembrane region" description="Helical" evidence="10">
    <location>
        <begin position="757"/>
        <end position="781"/>
    </location>
</feature>
<sequence length="1286" mass="142107">MDVKKKKKKNEGDGDTAMGEEALPFHKLLSYADGLDWVLMALGTLGSIVHGLAQPVGYLLLGKALDAYGPTSRIPKPWLMPSTRYRFRYTYIEVVPYVWYMAAAMFPAGILEVGCWMHASERQVSRLRLAFLRAALNQEIGAFDTDLTSGKIISGISSHMSIIQDAIGEKLGHFLSNIATCFSGILIAAICCWEVSLLTLLVVPLVLVTGATYSKKMNAISAAKMHFLSEATSMIEQTLSQIKTVFAFVGESTAAKSFSECMDKQFRISKREALIKGVGTGLFQTVTTCLLGSDHLGWSHCCHSQEIKWRRHHSGSDEHSLWSYVRKKQSQQLNPGLELKTCIPSDINLSPVCSFSDCRSLTYAAPDIQIFNSAKAAGNEVFQVIKRKPAISYDSEGKTLEKINGNIDMQDVYFTYPSRKERLILDGFSLSIPAGKVVALVGSSGCGKSTVISLVARFYDPSQGEILIDNYNIKDLDLKFLRKNIGAVFQEPSLFSGTIKDNIKVGSMEADDQEVQNVALMANAHSFITQLPDQYSTEVGERGVQLSGGQKQRIAIARAIIKNPPILLLDEATSALDSESEKLVQDAIEKAMQGRTVILIAHRMSTVINADMIAVIENGKVKEMGTHSDLLDTSNFYNNLFNMQNLCPDQGSRVTDLTEENASTDQEISFQDLDQSEEPNKHPRDALKEEEQRVRGKRVQFFRIWFGLKKSELIKTAIGSFAAAVSGISKPFFGYFIITIGVAYYKEDAKQRVGLYSIAFSLIGLLSLFTHTLQHYFFGVIGEKAMTNLRQALYSGILNNELAWFEKPENNVGSLTSRIINDTSTVKTIISDRMSVIVQCISSILIATIVTMKLNWRMGLVAWAVMPCHFIGGLIQAKFAKGFSSGSAAAHCELVALASESATNMKTIASFCHEDFILDKAKIALEPPMRKSRRASIKYGIIQGFSLCLWNIAHAVALWYTAVLVERDQATFENGIRSYQIFSLTVPSITELWTLIPTVISAISILTPTFKTLDRKTEIEPDTPENSHAEKIKGRIEFQNVSFNYPLRPEVTVLNNFCLQIEAGSKVALVGPSGAGKSSVLALILRFYDPRAGRILIDRKDIRNYNLRRLRSRIGLVQQEPLLFSSSIRDNICYGNDGASETEIIEVSREARIHEFISNLPHGYDTVVGQKGCQLSGGQKQRIAIARTLLKRPAILLLDEATSALDTQSERAVVSAMESTKLNNNGDLSRTTQITVAHRLSTVINSDTIIVMDKGEIVEMGPHSTLIAVSDGLYSKLVQLQSLGEN</sequence>
<dbReference type="Gene3D" id="3.40.50.300">
    <property type="entry name" value="P-loop containing nucleotide triphosphate hydrolases"/>
    <property type="match status" value="2"/>
</dbReference>
<feature type="domain" description="ABC transporter" evidence="11">
    <location>
        <begin position="1036"/>
        <end position="1279"/>
    </location>
</feature>
<dbReference type="InterPro" id="IPR011527">
    <property type="entry name" value="ABC1_TM_dom"/>
</dbReference>
<comment type="similarity">
    <text evidence="2">Belongs to the ABC transporter superfamily. ABCB family. Multidrug resistance exporter (TC 3.A.1.201) subfamily.</text>
</comment>
<feature type="transmembrane region" description="Helical" evidence="10">
    <location>
        <begin position="939"/>
        <end position="961"/>
    </location>
</feature>
<dbReference type="SUPFAM" id="SSF90123">
    <property type="entry name" value="ABC transporter transmembrane region"/>
    <property type="match status" value="2"/>
</dbReference>
<dbReference type="GO" id="GO:0140359">
    <property type="term" value="F:ABC-type transporter activity"/>
    <property type="evidence" value="ECO:0007669"/>
    <property type="project" value="InterPro"/>
</dbReference>
<feature type="domain" description="ABC transmembrane type-1" evidence="12">
    <location>
        <begin position="41"/>
        <end position="292"/>
    </location>
</feature>
<feature type="transmembrane region" description="Helical" evidence="10">
    <location>
        <begin position="97"/>
        <end position="119"/>
    </location>
</feature>
<feature type="compositionally biased region" description="Polar residues" evidence="9">
    <location>
        <begin position="657"/>
        <end position="673"/>
    </location>
</feature>
<feature type="compositionally biased region" description="Basic and acidic residues" evidence="9">
    <location>
        <begin position="678"/>
        <end position="690"/>
    </location>
</feature>
<feature type="region of interest" description="Disordered" evidence="9">
    <location>
        <begin position="657"/>
        <end position="690"/>
    </location>
</feature>
<feature type="domain" description="ABC transporter" evidence="11">
    <location>
        <begin position="407"/>
        <end position="643"/>
    </location>
</feature>
<accession>A0A438E0Q8</accession>
<keyword evidence="8 10" id="KW-0472">Membrane</keyword>
<dbReference type="PANTHER" id="PTHR43394">
    <property type="entry name" value="ATP-DEPENDENT PERMEASE MDL1, MITOCHONDRIAL"/>
    <property type="match status" value="1"/>
</dbReference>
<dbReference type="InterPro" id="IPR027417">
    <property type="entry name" value="P-loop_NTPase"/>
</dbReference>
<dbReference type="SMR" id="A0A438E0Q8"/>
<dbReference type="SMART" id="SM00382">
    <property type="entry name" value="AAA"/>
    <property type="match status" value="2"/>
</dbReference>
<dbReference type="InterPro" id="IPR039421">
    <property type="entry name" value="Type_1_exporter"/>
</dbReference>
<evidence type="ECO:0000256" key="7">
    <source>
        <dbReference type="ARBA" id="ARBA00022989"/>
    </source>
</evidence>
<dbReference type="CDD" id="cd18577">
    <property type="entry name" value="ABC_6TM_Pgp_ABCB1_D1_like"/>
    <property type="match status" value="1"/>
</dbReference>
<keyword evidence="3" id="KW-0813">Transport</keyword>
<dbReference type="Proteomes" id="UP000288805">
    <property type="component" value="Unassembled WGS sequence"/>
</dbReference>
<keyword evidence="7 10" id="KW-1133">Transmembrane helix</keyword>
<organism evidence="13 14">
    <name type="scientific">Vitis vinifera</name>
    <name type="common">Grape</name>
    <dbReference type="NCBI Taxonomy" id="29760"/>
    <lineage>
        <taxon>Eukaryota</taxon>
        <taxon>Viridiplantae</taxon>
        <taxon>Streptophyta</taxon>
        <taxon>Embryophyta</taxon>
        <taxon>Tracheophyta</taxon>
        <taxon>Spermatophyta</taxon>
        <taxon>Magnoliopsida</taxon>
        <taxon>eudicotyledons</taxon>
        <taxon>Gunneridae</taxon>
        <taxon>Pentapetalae</taxon>
        <taxon>rosids</taxon>
        <taxon>Vitales</taxon>
        <taxon>Vitaceae</taxon>
        <taxon>Viteae</taxon>
        <taxon>Vitis</taxon>
    </lineage>
</organism>
<dbReference type="InterPro" id="IPR036640">
    <property type="entry name" value="ABC1_TM_sf"/>
</dbReference>
<dbReference type="InterPro" id="IPR003593">
    <property type="entry name" value="AAA+_ATPase"/>
</dbReference>
<name>A0A438E0Q8_VITVI</name>